<evidence type="ECO:0000313" key="1">
    <source>
        <dbReference type="EMBL" id="ESU78025.1"/>
    </source>
</evidence>
<dbReference type="AlphaFoldDB" id="A0A090NDM5"/>
<evidence type="ECO:0000313" key="2">
    <source>
        <dbReference type="Proteomes" id="UP000017944"/>
    </source>
</evidence>
<proteinExistence type="predicted"/>
<dbReference type="Proteomes" id="UP000017944">
    <property type="component" value="Unassembled WGS sequence"/>
</dbReference>
<dbReference type="PATRIC" id="fig|1401327.3.peg.2964"/>
<sequence length="41" mass="4450">MVIKGILNPLNLIPGEGYHIEPAIHSIKTPIMTREPQAGSL</sequence>
<reference evidence="1 2" key="1">
    <citation type="submission" date="2013-10" db="EMBL/GenBank/DDBJ databases">
        <title>Draft genomes and the virulence plasmids of Sd1617 vaccine constructs: WRSd3 and WRSd5.</title>
        <authorList>
            <person name="Aksomboon Vongsawan A."/>
            <person name="Venkatesan M.M."/>
            <person name="Vaisvil B."/>
            <person name="Emel G."/>
            <person name="Kepatral V."/>
            <person name="Sethabutr O."/>
            <person name="Serichantalergs O."/>
            <person name="Mason C."/>
        </authorList>
    </citation>
    <scope>NUCLEOTIDE SEQUENCE [LARGE SCALE GENOMIC DNA]</scope>
    <source>
        <strain evidence="1 2">WRSd3</strain>
    </source>
</reference>
<comment type="caution">
    <text evidence="1">The sequence shown here is derived from an EMBL/GenBank/DDBJ whole genome shotgun (WGS) entry which is preliminary data.</text>
</comment>
<name>A0A090NDM5_SHIDY</name>
<dbReference type="EMBL" id="AXUT01000277">
    <property type="protein sequence ID" value="ESU78025.1"/>
    <property type="molecule type" value="Genomic_DNA"/>
</dbReference>
<accession>A0A090NDM5</accession>
<protein>
    <submittedName>
        <fullName evidence="1">Uncharacterized protein</fullName>
    </submittedName>
</protein>
<gene>
    <name evidence="1" type="ORF">WRSd3_03191</name>
</gene>
<organism evidence="1 2">
    <name type="scientific">Shigella dysenteriae WRSd3</name>
    <dbReference type="NCBI Taxonomy" id="1401327"/>
    <lineage>
        <taxon>Bacteria</taxon>
        <taxon>Pseudomonadati</taxon>
        <taxon>Pseudomonadota</taxon>
        <taxon>Gammaproteobacteria</taxon>
        <taxon>Enterobacterales</taxon>
        <taxon>Enterobacteriaceae</taxon>
        <taxon>Shigella</taxon>
    </lineage>
</organism>